<reference evidence="2 3" key="1">
    <citation type="submission" date="2011-07" db="EMBL/GenBank/DDBJ databases">
        <title>The complete genome of chromosome of Emticicia oligotrophica DSM 17448.</title>
        <authorList>
            <consortium name="US DOE Joint Genome Institute (JGI-PGF)"/>
            <person name="Lucas S."/>
            <person name="Han J."/>
            <person name="Lapidus A."/>
            <person name="Bruce D."/>
            <person name="Goodwin L."/>
            <person name="Pitluck S."/>
            <person name="Peters L."/>
            <person name="Kyrpides N."/>
            <person name="Mavromatis K."/>
            <person name="Ivanova N."/>
            <person name="Ovchinnikova G."/>
            <person name="Teshima H."/>
            <person name="Detter J.C."/>
            <person name="Tapia R."/>
            <person name="Han C."/>
            <person name="Land M."/>
            <person name="Hauser L."/>
            <person name="Markowitz V."/>
            <person name="Cheng J.-F."/>
            <person name="Hugenholtz P."/>
            <person name="Woyke T."/>
            <person name="Wu D."/>
            <person name="Tindall B."/>
            <person name="Pomrenke H."/>
            <person name="Brambilla E."/>
            <person name="Klenk H.-P."/>
            <person name="Eisen J.A."/>
        </authorList>
    </citation>
    <scope>NUCLEOTIDE SEQUENCE [LARGE SCALE GENOMIC DNA]</scope>
    <source>
        <strain evidence="2 3">DSM 17448</strain>
    </source>
</reference>
<dbReference type="Proteomes" id="UP000002875">
    <property type="component" value="Chromosome"/>
</dbReference>
<sequence>MRNLRKIMEKKNYKNIDDYIADYSPEVGELLNQIRHCIQEVAPEAQEVISYNMPAFKQGKILVYFAAFKNHIGFYALPSGNAAFSEALSKYKVGKGSIQFPLNQAIPFDLIKEMVAFRLEEIKQGKR</sequence>
<organism evidence="2 3">
    <name type="scientific">Emticicia oligotrophica (strain DSM 17448 / CIP 109782 / MTCC 6937 / GPTSA100-15)</name>
    <dbReference type="NCBI Taxonomy" id="929562"/>
    <lineage>
        <taxon>Bacteria</taxon>
        <taxon>Pseudomonadati</taxon>
        <taxon>Bacteroidota</taxon>
        <taxon>Cytophagia</taxon>
        <taxon>Cytophagales</taxon>
        <taxon>Leadbetterellaceae</taxon>
        <taxon>Emticicia</taxon>
    </lineage>
</organism>
<gene>
    <name evidence="2" type="ordered locus">Emtol_1093</name>
</gene>
<evidence type="ECO:0000313" key="3">
    <source>
        <dbReference type="Proteomes" id="UP000002875"/>
    </source>
</evidence>
<dbReference type="Pfam" id="PF08818">
    <property type="entry name" value="DUF1801"/>
    <property type="match status" value="1"/>
</dbReference>
<dbReference type="SUPFAM" id="SSF159888">
    <property type="entry name" value="YdhG-like"/>
    <property type="match status" value="1"/>
</dbReference>
<evidence type="ECO:0000259" key="1">
    <source>
        <dbReference type="Pfam" id="PF08818"/>
    </source>
</evidence>
<name>A0ABM5MYS6_EMTOG</name>
<proteinExistence type="predicted"/>
<evidence type="ECO:0000313" key="2">
    <source>
        <dbReference type="EMBL" id="AFK02243.1"/>
    </source>
</evidence>
<dbReference type="Gene3D" id="3.90.1150.200">
    <property type="match status" value="1"/>
</dbReference>
<dbReference type="InterPro" id="IPR014922">
    <property type="entry name" value="YdhG-like"/>
</dbReference>
<keyword evidence="3" id="KW-1185">Reference proteome</keyword>
<accession>A0ABM5MYS6</accession>
<dbReference type="EMBL" id="CP002961">
    <property type="protein sequence ID" value="AFK02243.1"/>
    <property type="molecule type" value="Genomic_DNA"/>
</dbReference>
<feature type="domain" description="YdhG-like" evidence="1">
    <location>
        <begin position="29"/>
        <end position="118"/>
    </location>
</feature>
<protein>
    <recommendedName>
        <fullName evidence="1">YdhG-like domain-containing protein</fullName>
    </recommendedName>
</protein>